<evidence type="ECO:0000256" key="2">
    <source>
        <dbReference type="ARBA" id="ARBA00008683"/>
    </source>
</evidence>
<comment type="subcellular location">
    <subcellularLocation>
        <location evidence="1">Membrane</location>
    </subcellularLocation>
</comment>
<evidence type="ECO:0000256" key="7">
    <source>
        <dbReference type="PIRSR" id="PIRSR001217-1"/>
    </source>
</evidence>
<evidence type="ECO:0000313" key="10">
    <source>
        <dbReference type="Proteomes" id="UP000186132"/>
    </source>
</evidence>
<dbReference type="GO" id="GO:0008236">
    <property type="term" value="F:serine-type peptidase activity"/>
    <property type="evidence" value="ECO:0007669"/>
    <property type="project" value="UniProtKB-KW"/>
</dbReference>
<dbReference type="Gene3D" id="3.90.226.10">
    <property type="entry name" value="2-enoyl-CoA Hydratase, Chain A, domain 1"/>
    <property type="match status" value="4"/>
</dbReference>
<dbReference type="NCBIfam" id="TIGR00706">
    <property type="entry name" value="SppA_dom"/>
    <property type="match status" value="1"/>
</dbReference>
<evidence type="ECO:0000256" key="6">
    <source>
        <dbReference type="ARBA" id="ARBA00023136"/>
    </source>
</evidence>
<evidence type="ECO:0000256" key="1">
    <source>
        <dbReference type="ARBA" id="ARBA00004370"/>
    </source>
</evidence>
<dbReference type="CDD" id="cd07023">
    <property type="entry name" value="S49_Sppa_N_C"/>
    <property type="match status" value="1"/>
</dbReference>
<dbReference type="PIRSF" id="PIRSF001217">
    <property type="entry name" value="Protease_4_SppA"/>
    <property type="match status" value="1"/>
</dbReference>
<keyword evidence="3 9" id="KW-0645">Protease</keyword>
<dbReference type="SUPFAM" id="SSF52096">
    <property type="entry name" value="ClpP/crotonase"/>
    <property type="match status" value="2"/>
</dbReference>
<organism evidence="9 10">
    <name type="scientific">Jatrophihabitans endophyticus</name>
    <dbReference type="NCBI Taxonomy" id="1206085"/>
    <lineage>
        <taxon>Bacteria</taxon>
        <taxon>Bacillati</taxon>
        <taxon>Actinomycetota</taxon>
        <taxon>Actinomycetes</taxon>
        <taxon>Jatrophihabitantales</taxon>
        <taxon>Jatrophihabitantaceae</taxon>
        <taxon>Jatrophihabitans</taxon>
    </lineage>
</organism>
<sequence length="550" mass="58232">MPSLPRRRGRLLELDLTTVPIEVEPEDVVGRLRSRHRPRLTALLRALHEAGDDPSVRGLLVKVGGSALPWATVQEIRSGLVAFARSGKPSTAWAETLGEGGSGTADYVLATACGQVWLQPSAELALVGVASETTFLRGALDKLGVEPQLDKRHEYKNAADRIMRTEFTPEHREAVDRLAASAWEGAVTTVAAARGLSVDDVRSVAERAPLSAAEARDAGLVDRIGYRDEVYAEMRKQVGDDAQLLYADQWTPRRSVGTLLARQRDFVAVVDGHGEIVPGRTRQGPRGRQLGSDTVSAALRAARDDEHAKAVLFRVDSPGGSAVASDTIWREVTLVRDAGKPVIVSMGAVAGSGGYYIACPADVIVAQPATITGSIGVLGGKIVVTGLLDRLGLGTGAVEHGGAARMFSSRRGFTDDEQQRLAAMLDRIYADFVQKVADGRGLTRDAADAVARGRVWSGADAAGNGLVDVLGGMRDAARLARERAGLPADAPLRPALHVPPLARLGRARSSEDPRALARVTLSPWGDLAALAAELGLPGGGPLRMPGIRLR</sequence>
<comment type="similarity">
    <text evidence="2">Belongs to the peptidase S49 family.</text>
</comment>
<dbReference type="AlphaFoldDB" id="A0A1M5K651"/>
<gene>
    <name evidence="9" type="ORF">SAMN05443575_2065</name>
</gene>
<dbReference type="GO" id="GO:0016020">
    <property type="term" value="C:membrane"/>
    <property type="evidence" value="ECO:0007669"/>
    <property type="project" value="UniProtKB-SubCell"/>
</dbReference>
<dbReference type="STRING" id="1206085.SAMN05443575_2065"/>
<dbReference type="InterPro" id="IPR029045">
    <property type="entry name" value="ClpP/crotonase-like_dom_sf"/>
</dbReference>
<dbReference type="InterPro" id="IPR047272">
    <property type="entry name" value="S49_SppA_C"/>
</dbReference>
<feature type="domain" description="Peptidase S49" evidence="8">
    <location>
        <begin position="83"/>
        <end position="238"/>
    </location>
</feature>
<dbReference type="InterPro" id="IPR004635">
    <property type="entry name" value="Pept_S49_SppA"/>
</dbReference>
<proteinExistence type="inferred from homology"/>
<evidence type="ECO:0000256" key="4">
    <source>
        <dbReference type="ARBA" id="ARBA00022801"/>
    </source>
</evidence>
<name>A0A1M5K651_9ACTN</name>
<dbReference type="Pfam" id="PF01343">
    <property type="entry name" value="Peptidase_S49"/>
    <property type="match status" value="2"/>
</dbReference>
<keyword evidence="4" id="KW-0378">Hydrolase</keyword>
<dbReference type="InterPro" id="IPR004634">
    <property type="entry name" value="Pept_S49_pIV"/>
</dbReference>
<dbReference type="RefSeq" id="WP_073391033.1">
    <property type="nucleotide sequence ID" value="NZ_FQVU01000003.1"/>
</dbReference>
<accession>A0A1M5K651</accession>
<protein>
    <submittedName>
        <fullName evidence="9">Protease-4</fullName>
    </submittedName>
</protein>
<keyword evidence="6" id="KW-0472">Membrane</keyword>
<dbReference type="EMBL" id="FQVU01000003">
    <property type="protein sequence ID" value="SHG48266.1"/>
    <property type="molecule type" value="Genomic_DNA"/>
</dbReference>
<dbReference type="PANTHER" id="PTHR33209">
    <property type="entry name" value="PROTEASE 4"/>
    <property type="match status" value="1"/>
</dbReference>
<dbReference type="CDD" id="cd07018">
    <property type="entry name" value="S49_SppA_67K_type"/>
    <property type="match status" value="1"/>
</dbReference>
<feature type="domain" description="Peptidase S49" evidence="8">
    <location>
        <begin position="336"/>
        <end position="485"/>
    </location>
</feature>
<dbReference type="GO" id="GO:0006465">
    <property type="term" value="P:signal peptide processing"/>
    <property type="evidence" value="ECO:0007669"/>
    <property type="project" value="InterPro"/>
</dbReference>
<keyword evidence="10" id="KW-1185">Reference proteome</keyword>
<dbReference type="NCBIfam" id="TIGR00705">
    <property type="entry name" value="SppA_67K"/>
    <property type="match status" value="1"/>
</dbReference>
<dbReference type="PANTHER" id="PTHR33209:SF1">
    <property type="entry name" value="PEPTIDASE S49 DOMAIN-CONTAINING PROTEIN"/>
    <property type="match status" value="1"/>
</dbReference>
<dbReference type="InterPro" id="IPR002142">
    <property type="entry name" value="Peptidase_S49"/>
</dbReference>
<evidence type="ECO:0000313" key="9">
    <source>
        <dbReference type="EMBL" id="SHG48266.1"/>
    </source>
</evidence>
<evidence type="ECO:0000256" key="5">
    <source>
        <dbReference type="ARBA" id="ARBA00022825"/>
    </source>
</evidence>
<evidence type="ECO:0000259" key="8">
    <source>
        <dbReference type="Pfam" id="PF01343"/>
    </source>
</evidence>
<feature type="active site" description="Nucleophile" evidence="7">
    <location>
        <position position="352"/>
    </location>
</feature>
<keyword evidence="5" id="KW-0720">Serine protease</keyword>
<evidence type="ECO:0000256" key="3">
    <source>
        <dbReference type="ARBA" id="ARBA00022670"/>
    </source>
</evidence>
<dbReference type="InterPro" id="IPR047217">
    <property type="entry name" value="S49_SppA_67K_type_N"/>
</dbReference>
<reference evidence="9 10" key="1">
    <citation type="submission" date="2016-11" db="EMBL/GenBank/DDBJ databases">
        <authorList>
            <person name="Jaros S."/>
            <person name="Januszkiewicz K."/>
            <person name="Wedrychowicz H."/>
        </authorList>
    </citation>
    <scope>NUCLEOTIDE SEQUENCE [LARGE SCALE GENOMIC DNA]</scope>
    <source>
        <strain evidence="9 10">DSM 45627</strain>
    </source>
</reference>
<dbReference type="OrthoDB" id="9764363at2"/>
<feature type="active site" description="Proton donor/acceptor" evidence="7">
    <location>
        <position position="156"/>
    </location>
</feature>
<dbReference type="Proteomes" id="UP000186132">
    <property type="component" value="Unassembled WGS sequence"/>
</dbReference>